<protein>
    <submittedName>
        <fullName evidence="3">Uncharacterized protein LOC101855283</fullName>
    </submittedName>
</protein>
<evidence type="ECO:0000313" key="3">
    <source>
        <dbReference type="RefSeq" id="XP_005105929.1"/>
    </source>
</evidence>
<evidence type="ECO:0000313" key="2">
    <source>
        <dbReference type="Proteomes" id="UP000694888"/>
    </source>
</evidence>
<sequence length="101" mass="11261">MSRMSVTIQASVMLCVLLLITSGVSAAYLPREVRSYDRPSSCSRNTPCLWALCVWSQYVTVDPDSCMFIPSGCKCPRGQRCRRTLDVTPNNGYLTVPFTCQ</sequence>
<dbReference type="RefSeq" id="XP_005105929.1">
    <property type="nucleotide sequence ID" value="XM_005105872.3"/>
</dbReference>
<keyword evidence="2" id="KW-1185">Reference proteome</keyword>
<keyword evidence="1" id="KW-0732">Signal</keyword>
<organism evidence="2 3">
    <name type="scientific">Aplysia californica</name>
    <name type="common">California sea hare</name>
    <dbReference type="NCBI Taxonomy" id="6500"/>
    <lineage>
        <taxon>Eukaryota</taxon>
        <taxon>Metazoa</taxon>
        <taxon>Spiralia</taxon>
        <taxon>Lophotrochozoa</taxon>
        <taxon>Mollusca</taxon>
        <taxon>Gastropoda</taxon>
        <taxon>Heterobranchia</taxon>
        <taxon>Euthyneura</taxon>
        <taxon>Tectipleura</taxon>
        <taxon>Aplysiida</taxon>
        <taxon>Aplysioidea</taxon>
        <taxon>Aplysiidae</taxon>
        <taxon>Aplysia</taxon>
    </lineage>
</organism>
<dbReference type="Proteomes" id="UP000694888">
    <property type="component" value="Unplaced"/>
</dbReference>
<name>A0ABM0K0K6_APLCA</name>
<reference evidence="3" key="1">
    <citation type="submission" date="2025-08" db="UniProtKB">
        <authorList>
            <consortium name="RefSeq"/>
        </authorList>
    </citation>
    <scope>IDENTIFICATION</scope>
</reference>
<evidence type="ECO:0000256" key="1">
    <source>
        <dbReference type="SAM" id="SignalP"/>
    </source>
</evidence>
<feature type="chain" id="PRO_5046530637" evidence="1">
    <location>
        <begin position="27"/>
        <end position="101"/>
    </location>
</feature>
<accession>A0ABM0K0K6</accession>
<gene>
    <name evidence="3" type="primary">LOC101855283</name>
</gene>
<proteinExistence type="predicted"/>
<feature type="signal peptide" evidence="1">
    <location>
        <begin position="1"/>
        <end position="26"/>
    </location>
</feature>
<dbReference type="GeneID" id="101855283"/>